<dbReference type="PANTHER" id="PTHR46618:SF1">
    <property type="entry name" value="ARMADILLO REPEAT-CONTAINING PROTEIN 3"/>
    <property type="match status" value="1"/>
</dbReference>
<accession>A0A1W4XD14</accession>
<protein>
    <submittedName>
        <fullName evidence="5">Armadillo repeat-containing protein 3</fullName>
    </submittedName>
</protein>
<evidence type="ECO:0000256" key="2">
    <source>
        <dbReference type="SAM" id="MobiDB-lite"/>
    </source>
</evidence>
<keyword evidence="1" id="KW-0677">Repeat</keyword>
<dbReference type="PANTHER" id="PTHR46618">
    <property type="entry name" value="ARMADILLO REPEAT-CONTAINING PROTEIN 3"/>
    <property type="match status" value="1"/>
</dbReference>
<dbReference type="InterPro" id="IPR011989">
    <property type="entry name" value="ARM-like"/>
</dbReference>
<dbReference type="KEGG" id="apln:108740494"/>
<sequence length="858" mass="98272">MGPKGKTDAGKKQAESGVLPFGQTPYGTEEAITSVTLLSSTEEVIVLKAIYNLCKYAQQRMSNVNFLFQLGLMEKLQDLIRKTTNQSILNFCLKLLGMFMNIPSAVKALTDCKNYTDLLKINSIFQTATDPKVQEFSSQILSKVVTNTIIASMLFNTDVISSIYKVLQNCVDPDIIKNTLEYHRRLIDCQEAVIVLPKMTDFSPNILFCYLKSEFPEIQHLAIDILVSTTSWKNRKLQLRYKDSGIVQCMLCLILNNEYPDLHQKAFDVIRNCFDFPETATYFIGTVEFLEFALWAKKCPKKYMFCAATIFKVLTDYESARQLLFDFAVEESILSMFRTNNEKVLQKTCEAVSNLTNHKYCCDKMLTPVVIKCLIEILQRKDIPTIPYIETALKTVHDFLKRNRKMLHVFPLYGGLVSVADILKSQNEMTQNGFTILLDIIYIYCTEEQYRTSLMDKELYMKILQLFSEENEDFSKKAIAILDQSINDQESRVYFSECSGTERILSKLKESVEDEELLKYILIFISRSFIYKSIGLQYLTNEALTVLKNLEIKDREINLMKERLMDMIYDLYLPIKFFDKNRLDVTDCIRDRFYMVCGCWRGSFPFLEILESQQISTCKTIYVADFTTPSDLLKVPCLFRRECSSRSTLQTGSRKESTQKDKRLSNVSGYSASATSLCNIIFERVSPEINYGGLSPDPYLTEYLEELYIKLHGEKALPLSVADQIKIIAEFIAKRMSGSEKFTNAEKQHSYKIHINALKGKLGTNMIPIGYLRQGSYCERALLFKALADKLAIPSTLVKGMEERHWNEVPLELGEDSGLNKKFLYFVVDLLFNVGSLLEVGKPEAIEYCGLTTGTPCD</sequence>
<dbReference type="InParanoid" id="A0A1W4XD14"/>
<keyword evidence="4" id="KW-1185">Reference proteome</keyword>
<evidence type="ECO:0000256" key="1">
    <source>
        <dbReference type="ARBA" id="ARBA00022737"/>
    </source>
</evidence>
<name>A0A1W4XD14_AGRPL</name>
<reference evidence="5" key="1">
    <citation type="submission" date="2025-08" db="UniProtKB">
        <authorList>
            <consortium name="RefSeq"/>
        </authorList>
    </citation>
    <scope>IDENTIFICATION</scope>
    <source>
        <tissue evidence="5">Entire body</tissue>
    </source>
</reference>
<organism evidence="4 5">
    <name type="scientific">Agrilus planipennis</name>
    <name type="common">Emerald ash borer</name>
    <name type="synonym">Agrilus marcopoli</name>
    <dbReference type="NCBI Taxonomy" id="224129"/>
    <lineage>
        <taxon>Eukaryota</taxon>
        <taxon>Metazoa</taxon>
        <taxon>Ecdysozoa</taxon>
        <taxon>Arthropoda</taxon>
        <taxon>Hexapoda</taxon>
        <taxon>Insecta</taxon>
        <taxon>Pterygota</taxon>
        <taxon>Neoptera</taxon>
        <taxon>Endopterygota</taxon>
        <taxon>Coleoptera</taxon>
        <taxon>Polyphaga</taxon>
        <taxon>Elateriformia</taxon>
        <taxon>Buprestoidea</taxon>
        <taxon>Buprestidae</taxon>
        <taxon>Agrilinae</taxon>
        <taxon>Agrilus</taxon>
    </lineage>
</organism>
<feature type="compositionally biased region" description="Basic and acidic residues" evidence="2">
    <location>
        <begin position="1"/>
        <end position="14"/>
    </location>
</feature>
<proteinExistence type="predicted"/>
<dbReference type="InterPro" id="IPR016024">
    <property type="entry name" value="ARM-type_fold"/>
</dbReference>
<feature type="region of interest" description="Disordered" evidence="2">
    <location>
        <begin position="1"/>
        <end position="22"/>
    </location>
</feature>
<gene>
    <name evidence="5" type="primary">LOC108740494</name>
</gene>
<evidence type="ECO:0000313" key="4">
    <source>
        <dbReference type="Proteomes" id="UP000192223"/>
    </source>
</evidence>
<dbReference type="STRING" id="224129.A0A1W4XD14"/>
<dbReference type="SUPFAM" id="SSF48371">
    <property type="entry name" value="ARM repeat"/>
    <property type="match status" value="2"/>
</dbReference>
<dbReference type="OrthoDB" id="7537227at2759"/>
<feature type="domain" description="EDR1/CTR1/ARMC3-like peptidase-like" evidence="3">
    <location>
        <begin position="708"/>
        <end position="804"/>
    </location>
</feature>
<dbReference type="Proteomes" id="UP000192223">
    <property type="component" value="Unplaced"/>
</dbReference>
<dbReference type="Gene3D" id="1.25.10.10">
    <property type="entry name" value="Leucine-rich Repeat Variant"/>
    <property type="match status" value="2"/>
</dbReference>
<evidence type="ECO:0000259" key="3">
    <source>
        <dbReference type="Pfam" id="PF14381"/>
    </source>
</evidence>
<dbReference type="AlphaFoldDB" id="A0A1W4XD14"/>
<dbReference type="GeneID" id="108740494"/>
<dbReference type="InterPro" id="IPR052441">
    <property type="entry name" value="Armadillo-Ser/Thr_Kinase"/>
</dbReference>
<dbReference type="Pfam" id="PF14381">
    <property type="entry name" value="EDR1_CTR1_ARMC3_pept"/>
    <property type="match status" value="1"/>
</dbReference>
<dbReference type="InterPro" id="IPR055164">
    <property type="entry name" value="EDR1/CTR1/ARMC3-like_pept-like"/>
</dbReference>
<evidence type="ECO:0000313" key="5">
    <source>
        <dbReference type="RefSeq" id="XP_018330323.1"/>
    </source>
</evidence>
<dbReference type="RefSeq" id="XP_018330323.1">
    <property type="nucleotide sequence ID" value="XM_018474821.1"/>
</dbReference>